<dbReference type="SUPFAM" id="SSF46689">
    <property type="entry name" value="Homeodomain-like"/>
    <property type="match status" value="2"/>
</dbReference>
<dbReference type="InterPro" id="IPR013096">
    <property type="entry name" value="Cupin_2"/>
</dbReference>
<dbReference type="InterPro" id="IPR018062">
    <property type="entry name" value="HTH_AraC-typ_CS"/>
</dbReference>
<proteinExistence type="predicted"/>
<evidence type="ECO:0000256" key="1">
    <source>
        <dbReference type="ARBA" id="ARBA00023015"/>
    </source>
</evidence>
<dbReference type="PANTHER" id="PTHR43280:SF27">
    <property type="entry name" value="TRANSCRIPTIONAL REGULATOR MTLR"/>
    <property type="match status" value="1"/>
</dbReference>
<dbReference type="Gene3D" id="2.60.120.10">
    <property type="entry name" value="Jelly Rolls"/>
    <property type="match status" value="1"/>
</dbReference>
<evidence type="ECO:0000259" key="4">
    <source>
        <dbReference type="PROSITE" id="PS01124"/>
    </source>
</evidence>
<feature type="domain" description="HTH araC/xylS-type" evidence="4">
    <location>
        <begin position="187"/>
        <end position="285"/>
    </location>
</feature>
<dbReference type="InterPro" id="IPR018060">
    <property type="entry name" value="HTH_AraC"/>
</dbReference>
<protein>
    <submittedName>
        <fullName evidence="5">AraC family transcriptional regulator</fullName>
    </submittedName>
</protein>
<evidence type="ECO:0000256" key="2">
    <source>
        <dbReference type="ARBA" id="ARBA00023125"/>
    </source>
</evidence>
<name>A0ABZ0GQ94_9GAMM</name>
<reference evidence="5 6" key="1">
    <citation type="submission" date="2023-09" db="EMBL/GenBank/DDBJ databases">
        <authorList>
            <person name="Qi X."/>
        </authorList>
    </citation>
    <scope>NUCLEOTIDE SEQUENCE [LARGE SCALE GENOMIC DNA]</scope>
    <source>
        <strain evidence="5 6">S1-1</strain>
    </source>
</reference>
<evidence type="ECO:0000313" key="6">
    <source>
        <dbReference type="Proteomes" id="UP001301442"/>
    </source>
</evidence>
<dbReference type="PROSITE" id="PS00041">
    <property type="entry name" value="HTH_ARAC_FAMILY_1"/>
    <property type="match status" value="1"/>
</dbReference>
<evidence type="ECO:0000256" key="3">
    <source>
        <dbReference type="ARBA" id="ARBA00023163"/>
    </source>
</evidence>
<keyword evidence="2" id="KW-0238">DNA-binding</keyword>
<dbReference type="EMBL" id="CP136600">
    <property type="protein sequence ID" value="WOH38112.1"/>
    <property type="molecule type" value="Genomic_DNA"/>
</dbReference>
<keyword evidence="3" id="KW-0804">Transcription</keyword>
<dbReference type="PRINTS" id="PR00032">
    <property type="entry name" value="HTHARAC"/>
</dbReference>
<sequence length="298" mass="34076">MEPVFENVQTNEGSSFSCFRVKCHDLNEDHDWHYHPEYELIWIIRGEGTRFVGDCVEPYQSGDMVLIGPNLPHCWQNSYSQFSKDSELLVIQFNSSCFGADFLQLPEAGLISRLLINATKGLSISGKTAVKISKQMSFLYQQQGMNKLLSLIKILDQLASSDELKVLTTPEYDLHSNINNTNLRRIENIYSYVRTNLGEDINQTEIAGIVGLTTQGFSRFFKKYTGLTFVKFVNILRINEACRLLVRENFDVTQIAYMCGYQNISNFNRRFQEIKGSTPSDFRNGYRQGVQPIQLKAG</sequence>
<dbReference type="SUPFAM" id="SSF51182">
    <property type="entry name" value="RmlC-like cupins"/>
    <property type="match status" value="1"/>
</dbReference>
<dbReference type="RefSeq" id="WP_348396885.1">
    <property type="nucleotide sequence ID" value="NZ_CP136600.1"/>
</dbReference>
<dbReference type="SMART" id="SM00342">
    <property type="entry name" value="HTH_ARAC"/>
    <property type="match status" value="1"/>
</dbReference>
<dbReference type="Pfam" id="PF12833">
    <property type="entry name" value="HTH_18"/>
    <property type="match status" value="1"/>
</dbReference>
<dbReference type="InterPro" id="IPR009057">
    <property type="entry name" value="Homeodomain-like_sf"/>
</dbReference>
<dbReference type="Gene3D" id="1.10.10.60">
    <property type="entry name" value="Homeodomain-like"/>
    <property type="match status" value="2"/>
</dbReference>
<dbReference type="CDD" id="cd06976">
    <property type="entry name" value="cupin_MtlR-like_N"/>
    <property type="match status" value="1"/>
</dbReference>
<dbReference type="PANTHER" id="PTHR43280">
    <property type="entry name" value="ARAC-FAMILY TRANSCRIPTIONAL REGULATOR"/>
    <property type="match status" value="1"/>
</dbReference>
<dbReference type="Pfam" id="PF07883">
    <property type="entry name" value="Cupin_2"/>
    <property type="match status" value="1"/>
</dbReference>
<gene>
    <name evidence="5" type="ORF">RI844_02440</name>
</gene>
<keyword evidence="1" id="KW-0805">Transcription regulation</keyword>
<dbReference type="Proteomes" id="UP001301442">
    <property type="component" value="Chromosome"/>
</dbReference>
<dbReference type="PROSITE" id="PS01124">
    <property type="entry name" value="HTH_ARAC_FAMILY_2"/>
    <property type="match status" value="1"/>
</dbReference>
<evidence type="ECO:0000313" key="5">
    <source>
        <dbReference type="EMBL" id="WOH38112.1"/>
    </source>
</evidence>
<dbReference type="InterPro" id="IPR014710">
    <property type="entry name" value="RmlC-like_jellyroll"/>
</dbReference>
<dbReference type="InterPro" id="IPR020449">
    <property type="entry name" value="Tscrpt_reg_AraC-type_HTH"/>
</dbReference>
<keyword evidence="6" id="KW-1185">Reference proteome</keyword>
<dbReference type="InterPro" id="IPR011051">
    <property type="entry name" value="RmlC_Cupin_sf"/>
</dbReference>
<accession>A0ABZ0GQ94</accession>
<organism evidence="5 6">
    <name type="scientific">Thalassotalea fonticola</name>
    <dbReference type="NCBI Taxonomy" id="3065649"/>
    <lineage>
        <taxon>Bacteria</taxon>
        <taxon>Pseudomonadati</taxon>
        <taxon>Pseudomonadota</taxon>
        <taxon>Gammaproteobacteria</taxon>
        <taxon>Alteromonadales</taxon>
        <taxon>Colwelliaceae</taxon>
        <taxon>Thalassotalea</taxon>
    </lineage>
</organism>